<accession>A0ABW1A354</accession>
<evidence type="ECO:0000313" key="3">
    <source>
        <dbReference type="Proteomes" id="UP001596074"/>
    </source>
</evidence>
<gene>
    <name evidence="2" type="ORF">ACFPZN_29925</name>
</gene>
<proteinExistence type="predicted"/>
<protein>
    <recommendedName>
        <fullName evidence="4">DUF2029 domain-containing protein</fullName>
    </recommendedName>
</protein>
<organism evidence="2 3">
    <name type="scientific">Actinomadura rugatobispora</name>
    <dbReference type="NCBI Taxonomy" id="1994"/>
    <lineage>
        <taxon>Bacteria</taxon>
        <taxon>Bacillati</taxon>
        <taxon>Actinomycetota</taxon>
        <taxon>Actinomycetes</taxon>
        <taxon>Streptosporangiales</taxon>
        <taxon>Thermomonosporaceae</taxon>
        <taxon>Actinomadura</taxon>
    </lineage>
</organism>
<keyword evidence="1" id="KW-0812">Transmembrane</keyword>
<feature type="transmembrane region" description="Helical" evidence="1">
    <location>
        <begin position="251"/>
        <end position="271"/>
    </location>
</feature>
<evidence type="ECO:0000313" key="2">
    <source>
        <dbReference type="EMBL" id="MFC5749866.1"/>
    </source>
</evidence>
<evidence type="ECO:0008006" key="4">
    <source>
        <dbReference type="Google" id="ProtNLM"/>
    </source>
</evidence>
<dbReference type="RefSeq" id="WP_378285590.1">
    <property type="nucleotide sequence ID" value="NZ_JBHSON010000046.1"/>
</dbReference>
<feature type="transmembrane region" description="Helical" evidence="1">
    <location>
        <begin position="402"/>
        <end position="420"/>
    </location>
</feature>
<dbReference type="Proteomes" id="UP001596074">
    <property type="component" value="Unassembled WGS sequence"/>
</dbReference>
<name>A0ABW1A354_9ACTN</name>
<feature type="transmembrane region" description="Helical" evidence="1">
    <location>
        <begin position="277"/>
        <end position="304"/>
    </location>
</feature>
<reference evidence="3" key="1">
    <citation type="journal article" date="2019" name="Int. J. Syst. Evol. Microbiol.">
        <title>The Global Catalogue of Microorganisms (GCM) 10K type strain sequencing project: providing services to taxonomists for standard genome sequencing and annotation.</title>
        <authorList>
            <consortium name="The Broad Institute Genomics Platform"/>
            <consortium name="The Broad Institute Genome Sequencing Center for Infectious Disease"/>
            <person name="Wu L."/>
            <person name="Ma J."/>
        </authorList>
    </citation>
    <scope>NUCLEOTIDE SEQUENCE [LARGE SCALE GENOMIC DNA]</scope>
    <source>
        <strain evidence="3">KCTC 42087</strain>
    </source>
</reference>
<feature type="transmembrane region" description="Helical" evidence="1">
    <location>
        <begin position="43"/>
        <end position="63"/>
    </location>
</feature>
<feature type="transmembrane region" description="Helical" evidence="1">
    <location>
        <begin position="325"/>
        <end position="344"/>
    </location>
</feature>
<feature type="transmembrane region" description="Helical" evidence="1">
    <location>
        <begin position="162"/>
        <end position="184"/>
    </location>
</feature>
<dbReference type="EMBL" id="JBHSON010000046">
    <property type="protein sequence ID" value="MFC5749866.1"/>
    <property type="molecule type" value="Genomic_DNA"/>
</dbReference>
<keyword evidence="1" id="KW-1133">Transmembrane helix</keyword>
<keyword evidence="1" id="KW-0472">Membrane</keyword>
<keyword evidence="3" id="KW-1185">Reference proteome</keyword>
<feature type="transmembrane region" description="Helical" evidence="1">
    <location>
        <begin position="426"/>
        <end position="444"/>
    </location>
</feature>
<dbReference type="Pfam" id="PF26314">
    <property type="entry name" value="MptA_B_family"/>
    <property type="match status" value="1"/>
</dbReference>
<feature type="transmembrane region" description="Helical" evidence="1">
    <location>
        <begin position="364"/>
        <end position="382"/>
    </location>
</feature>
<sequence length="459" mass="47838">MGAGMVLLCAGMAAGPSGLVPERGSEGPFLSGSLGLSRTTVTWLGRTAIGCAAAGTLAVLWALRRGWKGLPPRVILTFGAAAAALMTVLPVAGSVDILNYAVYGRITDLGHNPYTMTPQHLYRLGDPVGLLRPEPWAGHPTVYGPAATAVHALAGHLGGASMAWIVLWLKLFHAAAFTATAYMLHRLTGPDRAARTRAALLWTLNPVMLFWMIGSGHADALAITFLVGAVLVVGNRAALGPALLAGSLAGAAVAVKATFALPVLGLAIAGLRHPRLLATGALGGAVTLATGYLVAGPAAIASLTRRLAHDNDLFLPVPGALLERPALYTPAIAATTGGLALLIWWRLNRRSPLVPEAVLDARPIAAFAVACVVLSPVQYPWYDAAFLPLLALVRPSRLDELLIVRGALLTAIVLPGIGIATPQYEAARVVVLLFTLVLVASCLWRPRTPASLDQRWAPT</sequence>
<evidence type="ECO:0000256" key="1">
    <source>
        <dbReference type="SAM" id="Phobius"/>
    </source>
</evidence>
<feature type="transmembrane region" description="Helical" evidence="1">
    <location>
        <begin position="75"/>
        <end position="95"/>
    </location>
</feature>
<comment type="caution">
    <text evidence="2">The sequence shown here is derived from an EMBL/GenBank/DDBJ whole genome shotgun (WGS) entry which is preliminary data.</text>
</comment>